<reference evidence="2" key="1">
    <citation type="journal article" date="2019" name="Int. J. Syst. Evol. Microbiol.">
        <title>The Global Catalogue of Microorganisms (GCM) 10K type strain sequencing project: providing services to taxonomists for standard genome sequencing and annotation.</title>
        <authorList>
            <consortium name="The Broad Institute Genomics Platform"/>
            <consortium name="The Broad Institute Genome Sequencing Center for Infectious Disease"/>
            <person name="Wu L."/>
            <person name="Ma J."/>
        </authorList>
    </citation>
    <scope>NUCLEOTIDE SEQUENCE [LARGE SCALE GENOMIC DNA]</scope>
    <source>
        <strain evidence="2">JCM 9091</strain>
    </source>
</reference>
<comment type="caution">
    <text evidence="1">The sequence shown here is derived from an EMBL/GenBank/DDBJ whole genome shotgun (WGS) entry which is preliminary data.</text>
</comment>
<evidence type="ECO:0000313" key="2">
    <source>
        <dbReference type="Proteomes" id="UP001501532"/>
    </source>
</evidence>
<dbReference type="SUPFAM" id="SSF56801">
    <property type="entry name" value="Acetyl-CoA synthetase-like"/>
    <property type="match status" value="1"/>
</dbReference>
<evidence type="ECO:0000313" key="1">
    <source>
        <dbReference type="EMBL" id="GAA3061859.1"/>
    </source>
</evidence>
<gene>
    <name evidence="1" type="ORF">GCM10010448_51530</name>
</gene>
<dbReference type="Proteomes" id="UP001501532">
    <property type="component" value="Unassembled WGS sequence"/>
</dbReference>
<dbReference type="EMBL" id="BAAAUF010000049">
    <property type="protein sequence ID" value="GAA3061859.1"/>
    <property type="molecule type" value="Genomic_DNA"/>
</dbReference>
<dbReference type="RefSeq" id="WP_234517813.1">
    <property type="nucleotide sequence ID" value="NZ_BAAAUF010000049.1"/>
</dbReference>
<dbReference type="Gene3D" id="3.40.50.12780">
    <property type="entry name" value="N-terminal domain of ligase-like"/>
    <property type="match status" value="1"/>
</dbReference>
<protein>
    <submittedName>
        <fullName evidence="1">Phenazine antibiotic biosynthesis protein</fullName>
    </submittedName>
</protein>
<keyword evidence="2" id="KW-1185">Reference proteome</keyword>
<proteinExistence type="predicted"/>
<sequence>MTDPMALIRQWLQTDLDEWTRHVVTRHFDPDKGSPYWLKRAAGLDFDPRRITRYEQLSRFGPFDLEELRHMDPADLVPLSEPRPLAGRVFDSGGTTGDPCRVIYTPRMTLQRAAWRAWSFQTEGFERGRNWLQLTPTGPHLIGNGVSELTDLFGARVFLIDADPRWVKRLIRQGRLAEAEEYTGHIVEQAANILREQEIDYVNTTPALLQALVRRAPDLAAGLKGVRISGTQITTPMYRSFVRLLDGGIVGHSYGNTFGSSAGLPVERDGAVIPYVPNYPHVTIAVTDKQDWQRVVGYGELGRVRLTVLHEDLFLPNILERDQALRYDTGPGWPCDGVANVQPLQVNRQSPEGIY</sequence>
<organism evidence="1 2">
    <name type="scientific">Streptomyces glomeratus</name>
    <dbReference type="NCBI Taxonomy" id="284452"/>
    <lineage>
        <taxon>Bacteria</taxon>
        <taxon>Bacillati</taxon>
        <taxon>Actinomycetota</taxon>
        <taxon>Actinomycetes</taxon>
        <taxon>Kitasatosporales</taxon>
        <taxon>Streptomycetaceae</taxon>
        <taxon>Streptomyces</taxon>
    </lineage>
</organism>
<accession>A0ABP6LUR6</accession>
<name>A0ABP6LUR6_9ACTN</name>
<dbReference type="InterPro" id="IPR042099">
    <property type="entry name" value="ANL_N_sf"/>
</dbReference>